<sequence>MALLSSKLKGVVVSLPVLLLSGAAFSAVLFFFLFSSPPPCNCPVTPTITTVSGGGGYRSGNGEHISTSSEYIEWVKKHNFCWFDH</sequence>
<accession>A0ABQ7WQ99</accession>
<keyword evidence="1" id="KW-0812">Transmembrane</keyword>
<keyword evidence="3" id="KW-1185">Reference proteome</keyword>
<proteinExistence type="predicted"/>
<evidence type="ECO:0000313" key="2">
    <source>
        <dbReference type="EMBL" id="KAH0782919.1"/>
    </source>
</evidence>
<dbReference type="EMBL" id="JAIVGD010000001">
    <property type="protein sequence ID" value="KAH0782919.1"/>
    <property type="molecule type" value="Genomic_DNA"/>
</dbReference>
<evidence type="ECO:0000256" key="1">
    <source>
        <dbReference type="SAM" id="Phobius"/>
    </source>
</evidence>
<organism evidence="2 3">
    <name type="scientific">Solanum tuberosum</name>
    <name type="common">Potato</name>
    <dbReference type="NCBI Taxonomy" id="4113"/>
    <lineage>
        <taxon>Eukaryota</taxon>
        <taxon>Viridiplantae</taxon>
        <taxon>Streptophyta</taxon>
        <taxon>Embryophyta</taxon>
        <taxon>Tracheophyta</taxon>
        <taxon>Spermatophyta</taxon>
        <taxon>Magnoliopsida</taxon>
        <taxon>eudicotyledons</taxon>
        <taxon>Gunneridae</taxon>
        <taxon>Pentapetalae</taxon>
        <taxon>asterids</taxon>
        <taxon>lamiids</taxon>
        <taxon>Solanales</taxon>
        <taxon>Solanaceae</taxon>
        <taxon>Solanoideae</taxon>
        <taxon>Solaneae</taxon>
        <taxon>Solanum</taxon>
    </lineage>
</organism>
<reference evidence="2 3" key="1">
    <citation type="journal article" date="2021" name="bioRxiv">
        <title>Chromosome-scale and haplotype-resolved genome assembly of a tetraploid potato cultivar.</title>
        <authorList>
            <person name="Sun H."/>
            <person name="Jiao W.-B."/>
            <person name="Krause K."/>
            <person name="Campoy J.A."/>
            <person name="Goel M."/>
            <person name="Folz-Donahue K."/>
            <person name="Kukat C."/>
            <person name="Huettel B."/>
            <person name="Schneeberger K."/>
        </authorList>
    </citation>
    <scope>NUCLEOTIDE SEQUENCE [LARGE SCALE GENOMIC DNA]</scope>
    <source>
        <strain evidence="2">SolTubOtavaFocal</strain>
        <tissue evidence="2">Leaves</tissue>
    </source>
</reference>
<dbReference type="Proteomes" id="UP000826656">
    <property type="component" value="Unassembled WGS sequence"/>
</dbReference>
<protein>
    <submittedName>
        <fullName evidence="2">Uncharacterized protein</fullName>
    </submittedName>
</protein>
<evidence type="ECO:0000313" key="3">
    <source>
        <dbReference type="Proteomes" id="UP000826656"/>
    </source>
</evidence>
<gene>
    <name evidence="2" type="ORF">KY290_002517</name>
</gene>
<keyword evidence="1" id="KW-0472">Membrane</keyword>
<comment type="caution">
    <text evidence="2">The sequence shown here is derived from an EMBL/GenBank/DDBJ whole genome shotgun (WGS) entry which is preliminary data.</text>
</comment>
<feature type="transmembrane region" description="Helical" evidence="1">
    <location>
        <begin position="12"/>
        <end position="34"/>
    </location>
</feature>
<keyword evidence="1" id="KW-1133">Transmembrane helix</keyword>
<name>A0ABQ7WQ99_SOLTU</name>